<evidence type="ECO:0000256" key="8">
    <source>
        <dbReference type="ARBA" id="ARBA00022840"/>
    </source>
</evidence>
<dbReference type="InterPro" id="IPR001245">
    <property type="entry name" value="Ser-Thr/Tyr_kinase_cat_dom"/>
</dbReference>
<evidence type="ECO:0000256" key="5">
    <source>
        <dbReference type="ARBA" id="ARBA00022729"/>
    </source>
</evidence>
<dbReference type="InterPro" id="IPR017441">
    <property type="entry name" value="Protein_kinase_ATP_BS"/>
</dbReference>
<evidence type="ECO:0000256" key="10">
    <source>
        <dbReference type="ARBA" id="ARBA00023136"/>
    </source>
</evidence>
<feature type="chain" id="PRO_5044769155" evidence="14">
    <location>
        <begin position="29"/>
        <end position="704"/>
    </location>
</feature>
<dbReference type="Pfam" id="PF13947">
    <property type="entry name" value="GUB_WAK_bind"/>
    <property type="match status" value="1"/>
</dbReference>
<dbReference type="SUPFAM" id="SSF56112">
    <property type="entry name" value="Protein kinase-like (PK-like)"/>
    <property type="match status" value="1"/>
</dbReference>
<dbReference type="AlphaFoldDB" id="A0ABD1HC65"/>
<evidence type="ECO:0000256" key="2">
    <source>
        <dbReference type="ARBA" id="ARBA00022527"/>
    </source>
</evidence>
<dbReference type="GO" id="GO:0005524">
    <property type="term" value="F:ATP binding"/>
    <property type="evidence" value="ECO:0007669"/>
    <property type="project" value="UniProtKB-UniRule"/>
</dbReference>
<dbReference type="PROSITE" id="PS50011">
    <property type="entry name" value="PROTEIN_KINASE_DOM"/>
    <property type="match status" value="1"/>
</dbReference>
<dbReference type="PROSITE" id="PS00108">
    <property type="entry name" value="PROTEIN_KINASE_ST"/>
    <property type="match status" value="1"/>
</dbReference>
<dbReference type="Pfam" id="PF07714">
    <property type="entry name" value="PK_Tyr_Ser-Thr"/>
    <property type="match status" value="1"/>
</dbReference>
<keyword evidence="9 13" id="KW-1133">Transmembrane helix</keyword>
<feature type="transmembrane region" description="Helical" evidence="13">
    <location>
        <begin position="272"/>
        <end position="297"/>
    </location>
</feature>
<keyword evidence="4 13" id="KW-0812">Transmembrane</keyword>
<dbReference type="CDD" id="cd14066">
    <property type="entry name" value="STKc_IRAK"/>
    <property type="match status" value="1"/>
</dbReference>
<keyword evidence="3" id="KW-0808">Transferase</keyword>
<feature type="domain" description="Protein kinase" evidence="15">
    <location>
        <begin position="378"/>
        <end position="655"/>
    </location>
</feature>
<evidence type="ECO:0000259" key="15">
    <source>
        <dbReference type="PROSITE" id="PS50011"/>
    </source>
</evidence>
<keyword evidence="11" id="KW-0325">Glycoprotein</keyword>
<dbReference type="GO" id="GO:0004674">
    <property type="term" value="F:protein serine/threonine kinase activity"/>
    <property type="evidence" value="ECO:0007669"/>
    <property type="project" value="UniProtKB-KW"/>
</dbReference>
<evidence type="ECO:0000256" key="6">
    <source>
        <dbReference type="ARBA" id="ARBA00022741"/>
    </source>
</evidence>
<feature type="signal peptide" evidence="14">
    <location>
        <begin position="1"/>
        <end position="28"/>
    </location>
</feature>
<comment type="caution">
    <text evidence="16">The sequence shown here is derived from an EMBL/GenBank/DDBJ whole genome shotgun (WGS) entry which is preliminary data.</text>
</comment>
<dbReference type="InterPro" id="IPR008271">
    <property type="entry name" value="Ser/Thr_kinase_AS"/>
</dbReference>
<keyword evidence="2" id="KW-0723">Serine/threonine-protein kinase</keyword>
<comment type="subcellular location">
    <subcellularLocation>
        <location evidence="1">Membrane</location>
        <topology evidence="1">Single-pass type I membrane protein</topology>
    </subcellularLocation>
</comment>
<dbReference type="FunFam" id="1.10.510.10:FF:000590">
    <property type="entry name" value="PR5-like receptor kinase"/>
    <property type="match status" value="1"/>
</dbReference>
<evidence type="ECO:0000313" key="16">
    <source>
        <dbReference type="EMBL" id="KAL1553113.1"/>
    </source>
</evidence>
<dbReference type="InterPro" id="IPR025287">
    <property type="entry name" value="WAK_GUB"/>
</dbReference>
<evidence type="ECO:0000256" key="9">
    <source>
        <dbReference type="ARBA" id="ARBA00022989"/>
    </source>
</evidence>
<organism evidence="16 17">
    <name type="scientific">Salvia divinorum</name>
    <name type="common">Maria pastora</name>
    <name type="synonym">Diviner's sage</name>
    <dbReference type="NCBI Taxonomy" id="28513"/>
    <lineage>
        <taxon>Eukaryota</taxon>
        <taxon>Viridiplantae</taxon>
        <taxon>Streptophyta</taxon>
        <taxon>Embryophyta</taxon>
        <taxon>Tracheophyta</taxon>
        <taxon>Spermatophyta</taxon>
        <taxon>Magnoliopsida</taxon>
        <taxon>eudicotyledons</taxon>
        <taxon>Gunneridae</taxon>
        <taxon>Pentapetalae</taxon>
        <taxon>asterids</taxon>
        <taxon>lamiids</taxon>
        <taxon>Lamiales</taxon>
        <taxon>Lamiaceae</taxon>
        <taxon>Nepetoideae</taxon>
        <taxon>Mentheae</taxon>
        <taxon>Salviinae</taxon>
        <taxon>Salvia</taxon>
        <taxon>Salvia subgen. Calosphace</taxon>
    </lineage>
</organism>
<dbReference type="PANTHER" id="PTHR27009">
    <property type="entry name" value="RUST RESISTANCE KINASE LR10-RELATED"/>
    <property type="match status" value="1"/>
</dbReference>
<keyword evidence="5 14" id="KW-0732">Signal</keyword>
<evidence type="ECO:0000256" key="4">
    <source>
        <dbReference type="ARBA" id="ARBA00022692"/>
    </source>
</evidence>
<keyword evidence="6 12" id="KW-0547">Nucleotide-binding</keyword>
<dbReference type="Gene3D" id="1.10.510.10">
    <property type="entry name" value="Transferase(Phosphotransferase) domain 1"/>
    <property type="match status" value="1"/>
</dbReference>
<keyword evidence="7" id="KW-0418">Kinase</keyword>
<dbReference type="InterPro" id="IPR000719">
    <property type="entry name" value="Prot_kinase_dom"/>
</dbReference>
<dbReference type="Proteomes" id="UP001567538">
    <property type="component" value="Unassembled WGS sequence"/>
</dbReference>
<feature type="transmembrane region" description="Helical" evidence="13">
    <location>
        <begin position="246"/>
        <end position="265"/>
    </location>
</feature>
<feature type="binding site" evidence="12">
    <location>
        <position position="406"/>
    </location>
    <ligand>
        <name>ATP</name>
        <dbReference type="ChEBI" id="CHEBI:30616"/>
    </ligand>
</feature>
<evidence type="ECO:0000256" key="14">
    <source>
        <dbReference type="SAM" id="SignalP"/>
    </source>
</evidence>
<evidence type="ECO:0000313" key="17">
    <source>
        <dbReference type="Proteomes" id="UP001567538"/>
    </source>
</evidence>
<accession>A0ABD1HC65</accession>
<keyword evidence="10 13" id="KW-0472">Membrane</keyword>
<evidence type="ECO:0000256" key="7">
    <source>
        <dbReference type="ARBA" id="ARBA00022777"/>
    </source>
</evidence>
<dbReference type="EMBL" id="JBEAFC010000006">
    <property type="protein sequence ID" value="KAL1553113.1"/>
    <property type="molecule type" value="Genomic_DNA"/>
</dbReference>
<feature type="transmembrane region" description="Helical" evidence="13">
    <location>
        <begin position="317"/>
        <end position="339"/>
    </location>
</feature>
<evidence type="ECO:0000256" key="12">
    <source>
        <dbReference type="PROSITE-ProRule" id="PRU10141"/>
    </source>
</evidence>
<keyword evidence="17" id="KW-1185">Reference proteome</keyword>
<evidence type="ECO:0000256" key="11">
    <source>
        <dbReference type="ARBA" id="ARBA00023180"/>
    </source>
</evidence>
<dbReference type="Gene3D" id="3.30.200.20">
    <property type="entry name" value="Phosphorylase Kinase, domain 1"/>
    <property type="match status" value="1"/>
</dbReference>
<dbReference type="FunFam" id="3.30.200.20:FF:000178">
    <property type="entry name" value="serine/threonine-protein kinase PBS1-like"/>
    <property type="match status" value="1"/>
</dbReference>
<evidence type="ECO:0000256" key="3">
    <source>
        <dbReference type="ARBA" id="ARBA00022679"/>
    </source>
</evidence>
<evidence type="ECO:0000256" key="1">
    <source>
        <dbReference type="ARBA" id="ARBA00004479"/>
    </source>
</evidence>
<gene>
    <name evidence="16" type="ORF">AAHA92_13827</name>
</gene>
<name>A0ABD1HC65_SALDI</name>
<reference evidence="16 17" key="1">
    <citation type="submission" date="2024-06" db="EMBL/GenBank/DDBJ databases">
        <title>A chromosome level genome sequence of Diviner's sage (Salvia divinorum).</title>
        <authorList>
            <person name="Ford S.A."/>
            <person name="Ro D.-K."/>
            <person name="Ness R.W."/>
            <person name="Phillips M.A."/>
        </authorList>
    </citation>
    <scope>NUCLEOTIDE SEQUENCE [LARGE SCALE GENOMIC DNA]</scope>
    <source>
        <strain evidence="16">SAF-2024a</strain>
        <tissue evidence="16">Leaf</tissue>
    </source>
</reference>
<dbReference type="SMART" id="SM00220">
    <property type="entry name" value="S_TKc"/>
    <property type="match status" value="1"/>
</dbReference>
<dbReference type="InterPro" id="IPR045874">
    <property type="entry name" value="LRK10/LRL21-25-like"/>
</dbReference>
<evidence type="ECO:0000256" key="13">
    <source>
        <dbReference type="SAM" id="Phobius"/>
    </source>
</evidence>
<dbReference type="GO" id="GO:0016020">
    <property type="term" value="C:membrane"/>
    <property type="evidence" value="ECO:0007669"/>
    <property type="project" value="UniProtKB-SubCell"/>
</dbReference>
<keyword evidence="8 12" id="KW-0067">ATP-binding</keyword>
<sequence>MISTHQNLITSSLLLILSLHSLFESCDAKCTPSSCGIFPNISSPFRLKGDPKNCGDRRYELACENNVTSIYLNSHRYYVKAINYSHTHYYVDDSTMRLVDASVNNDDICSFPAYSLYAYNFAYGNPNRLPYLNPTTYSYLYDDKPPFPINLISCPNPLRNSSLFTDVSSHCASNSYQHRYAYIKVGHMKASEMPHTCVVGLIAMTSWYNFKDLNNVSLSEIHESLLYGFELTTCPRCYSGTSFDILPYWLIQLLLVVAGLLCAAVSPPVFTVCGFGAVSLLLYLIIALLLDIIFYYFASNIEESDRSFLMLNEQPLLIISLAIFLPRMVIFLLALWLLIYKFRRRHLSEYNTIESFLQSDNKLSPIRYSYSEIKRMTRGFQEKLGEGGYGCVYKGKLRSGHHVAVKMLGKSGGNGQDFMNEIATIGRVHHINVVQLVGYCAQGSKRALVFDFMLNGSLEKYIFNREKMNSLNWDTKFDIAVGIARGIEYLHQGCDIQILHFDIKSHNILLDQNFIPKISDFGLAKLYSVEKKVVTLTAARGTIRYVAPELINRGIGGVSSKADVYSFGMLLMEMVGLNEVLKENKDDSTKYFPYWIYDHIKQGREIEIEKVEENNGNDEDERVRKITIVALWCIQMSPDHRPSMNQVLQMLESDVDRLQIPEVPSLQSTQIAGNEEEGGWHTDATDSVSLLHHNNASSFEITIA</sequence>
<dbReference type="InterPro" id="IPR011009">
    <property type="entry name" value="Kinase-like_dom_sf"/>
</dbReference>
<dbReference type="PROSITE" id="PS00107">
    <property type="entry name" value="PROTEIN_KINASE_ATP"/>
    <property type="match status" value="1"/>
</dbReference>
<protein>
    <submittedName>
        <fullName evidence="16">LEAF RUST 10 DISEASE-RESISTANCE LOCUS RECEPTOR-LIKE PROTEIN KINASE-like 2.5</fullName>
    </submittedName>
</protein>
<proteinExistence type="predicted"/>